<dbReference type="PANTHER" id="PTHR42928">
    <property type="entry name" value="TRICARBOXYLATE-BINDING PROTEIN"/>
    <property type="match status" value="1"/>
</dbReference>
<sequence>MLYTRCATLAASLLACLSALAASCASAQDTFPSKPIRIVVPYAAGGSTDQLARAIQQPMEKFLKQPVIVENKVGAGGAIGTESVVRSAPDGYTLVFGNSGPNAILPLLRKTPYDPVKDLRPISVVAVTPLILAVTANNPAKSLKDFLALAKKSGSSWNFGSVGNGSLSHLTGEYFNSMAGLDLLHIPFNGGAPLMIALASGQLQAAFITGLDGMAMAQAGKVRYLAVTSPARTKIFPKLPAIAEQVPGFHSVAWFGVLAPRGVPDAVAEKLHEAVVYAVGRPEVEKMFTARQVEAHSSSPQELAQMIRDDMKQWGAVAKHSNIHLD</sequence>
<proteinExistence type="inferred from homology"/>
<dbReference type="Proteomes" id="UP000214603">
    <property type="component" value="Unassembled WGS sequence"/>
</dbReference>
<keyword evidence="2" id="KW-0732">Signal</keyword>
<dbReference type="CDD" id="cd07012">
    <property type="entry name" value="PBP2_Bug_TTT"/>
    <property type="match status" value="1"/>
</dbReference>
<organism evidence="3 4">
    <name type="scientific">Candidimonas nitroreducens</name>
    <dbReference type="NCBI Taxonomy" id="683354"/>
    <lineage>
        <taxon>Bacteria</taxon>
        <taxon>Pseudomonadati</taxon>
        <taxon>Pseudomonadota</taxon>
        <taxon>Betaproteobacteria</taxon>
        <taxon>Burkholderiales</taxon>
        <taxon>Alcaligenaceae</taxon>
        <taxon>Candidimonas</taxon>
    </lineage>
</organism>
<feature type="chain" id="PRO_5012668831" evidence="2">
    <location>
        <begin position="22"/>
        <end position="326"/>
    </location>
</feature>
<dbReference type="Pfam" id="PF03401">
    <property type="entry name" value="TctC"/>
    <property type="match status" value="1"/>
</dbReference>
<dbReference type="PANTHER" id="PTHR42928:SF5">
    <property type="entry name" value="BLR1237 PROTEIN"/>
    <property type="match status" value="1"/>
</dbReference>
<protein>
    <submittedName>
        <fullName evidence="3">ABC transporter substrate-binding protein</fullName>
    </submittedName>
</protein>
<dbReference type="SUPFAM" id="SSF53850">
    <property type="entry name" value="Periplasmic binding protein-like II"/>
    <property type="match status" value="1"/>
</dbReference>
<evidence type="ECO:0000256" key="2">
    <source>
        <dbReference type="SAM" id="SignalP"/>
    </source>
</evidence>
<dbReference type="EMBL" id="NJIH01000003">
    <property type="protein sequence ID" value="OWT63579.1"/>
    <property type="molecule type" value="Genomic_DNA"/>
</dbReference>
<dbReference type="InterPro" id="IPR005064">
    <property type="entry name" value="BUG"/>
</dbReference>
<comment type="caution">
    <text evidence="3">The sequence shown here is derived from an EMBL/GenBank/DDBJ whole genome shotgun (WGS) entry which is preliminary data.</text>
</comment>
<keyword evidence="4" id="KW-1185">Reference proteome</keyword>
<dbReference type="Gene3D" id="3.40.190.150">
    <property type="entry name" value="Bordetella uptake gene, domain 1"/>
    <property type="match status" value="1"/>
</dbReference>
<comment type="similarity">
    <text evidence="1">Belongs to the UPF0065 (bug) family.</text>
</comment>
<dbReference type="InterPro" id="IPR042100">
    <property type="entry name" value="Bug_dom1"/>
</dbReference>
<dbReference type="PROSITE" id="PS51257">
    <property type="entry name" value="PROKAR_LIPOPROTEIN"/>
    <property type="match status" value="1"/>
</dbReference>
<evidence type="ECO:0000313" key="4">
    <source>
        <dbReference type="Proteomes" id="UP000214603"/>
    </source>
</evidence>
<feature type="signal peptide" evidence="2">
    <location>
        <begin position="1"/>
        <end position="21"/>
    </location>
</feature>
<dbReference type="OrthoDB" id="8627412at2"/>
<gene>
    <name evidence="3" type="ORF">CEY11_04430</name>
</gene>
<name>A0A225MXZ7_9BURK</name>
<dbReference type="Gene3D" id="3.40.190.10">
    <property type="entry name" value="Periplasmic binding protein-like II"/>
    <property type="match status" value="1"/>
</dbReference>
<dbReference type="AlphaFoldDB" id="A0A225MXZ7"/>
<reference evidence="4" key="1">
    <citation type="submission" date="2017-06" db="EMBL/GenBank/DDBJ databases">
        <title>Herbaspirillum phytohormonus sp. nov., isolated from the root nodule of Robinia pseudoacacia in lead-zinc mine.</title>
        <authorList>
            <person name="Fan M."/>
            <person name="Lin Y."/>
        </authorList>
    </citation>
    <scope>NUCLEOTIDE SEQUENCE [LARGE SCALE GENOMIC DNA]</scope>
    <source>
        <strain evidence="4">SC-089</strain>
    </source>
</reference>
<dbReference type="PIRSF" id="PIRSF017082">
    <property type="entry name" value="YflP"/>
    <property type="match status" value="1"/>
</dbReference>
<dbReference type="RefSeq" id="WP_088602161.1">
    <property type="nucleotide sequence ID" value="NZ_NJIH01000003.1"/>
</dbReference>
<accession>A0A225MXZ7</accession>
<evidence type="ECO:0000256" key="1">
    <source>
        <dbReference type="ARBA" id="ARBA00006987"/>
    </source>
</evidence>
<evidence type="ECO:0000313" key="3">
    <source>
        <dbReference type="EMBL" id="OWT63579.1"/>
    </source>
</evidence>